<accession>A0AAW2PZB0</accession>
<dbReference type="CDD" id="cd01647">
    <property type="entry name" value="RT_LTR"/>
    <property type="match status" value="1"/>
</dbReference>
<feature type="domain" description="Reverse transcriptase" evidence="1">
    <location>
        <begin position="10"/>
        <end position="104"/>
    </location>
</feature>
<dbReference type="PANTHER" id="PTHR33064">
    <property type="entry name" value="POL PROTEIN"/>
    <property type="match status" value="1"/>
</dbReference>
<organism evidence="3">
    <name type="scientific">Sesamum radiatum</name>
    <name type="common">Black benniseed</name>
    <dbReference type="NCBI Taxonomy" id="300843"/>
    <lineage>
        <taxon>Eukaryota</taxon>
        <taxon>Viridiplantae</taxon>
        <taxon>Streptophyta</taxon>
        <taxon>Embryophyta</taxon>
        <taxon>Tracheophyta</taxon>
        <taxon>Spermatophyta</taxon>
        <taxon>Magnoliopsida</taxon>
        <taxon>eudicotyledons</taxon>
        <taxon>Gunneridae</taxon>
        <taxon>Pentapetalae</taxon>
        <taxon>asterids</taxon>
        <taxon>lamiids</taxon>
        <taxon>Lamiales</taxon>
        <taxon>Pedaliaceae</taxon>
        <taxon>Sesamum</taxon>
    </lineage>
</organism>
<dbReference type="SUPFAM" id="SSF56672">
    <property type="entry name" value="DNA/RNA polymerases"/>
    <property type="match status" value="1"/>
</dbReference>
<name>A0AAW2PZB0_SESRA</name>
<evidence type="ECO:0000259" key="2">
    <source>
        <dbReference type="Pfam" id="PF17919"/>
    </source>
</evidence>
<dbReference type="Gene3D" id="3.10.10.10">
    <property type="entry name" value="HIV Type 1 Reverse Transcriptase, subunit A, domain 1"/>
    <property type="match status" value="1"/>
</dbReference>
<feature type="domain" description="Reverse transcriptase/retrotransposon-derived protein RNase H-like" evidence="2">
    <location>
        <begin position="166"/>
        <end position="236"/>
    </location>
</feature>
<dbReference type="Pfam" id="PF17919">
    <property type="entry name" value="RT_RNaseH_2"/>
    <property type="match status" value="1"/>
</dbReference>
<dbReference type="Gene3D" id="3.30.70.270">
    <property type="match status" value="2"/>
</dbReference>
<dbReference type="InterPro" id="IPR000477">
    <property type="entry name" value="RT_dom"/>
</dbReference>
<dbReference type="InterPro" id="IPR043128">
    <property type="entry name" value="Rev_trsase/Diguanyl_cyclase"/>
</dbReference>
<dbReference type="InterPro" id="IPR043502">
    <property type="entry name" value="DNA/RNA_pol_sf"/>
</dbReference>
<proteinExistence type="predicted"/>
<gene>
    <name evidence="3" type="ORF">Sradi_3775400</name>
</gene>
<dbReference type="EMBL" id="JACGWJ010000016">
    <property type="protein sequence ID" value="KAL0360909.1"/>
    <property type="molecule type" value="Genomic_DNA"/>
</dbReference>
<sequence length="259" mass="29787">MANEDVPKTSFFTHHGHYEILVMPFGLCNAPSTFQSLMNVVLAPYLRKFILVFFDIILVYSKNWTDHLTQLQVPLELLRKGQLFAKSSKCDFDKYTNEYLGHIISKEGVSTDPSKVECRKSWPQQKILKEFRGFLGLTGCSRKNNKGYGVISEPLSELLKKDNFKWTATTTNAFNDLKQADFYFNLGLANFTKSFVIEADACDKGMGAVLMPEQRPIAYLSKTLNQRNQGFSVYEKIFSGYFIRSLKVEALPHWQIFHY</sequence>
<comment type="caution">
    <text evidence="3">The sequence shown here is derived from an EMBL/GenBank/DDBJ whole genome shotgun (WGS) entry which is preliminary data.</text>
</comment>
<dbReference type="AlphaFoldDB" id="A0AAW2PZB0"/>
<reference evidence="3" key="1">
    <citation type="submission" date="2020-06" db="EMBL/GenBank/DDBJ databases">
        <authorList>
            <person name="Li T."/>
            <person name="Hu X."/>
            <person name="Zhang T."/>
            <person name="Song X."/>
            <person name="Zhang H."/>
            <person name="Dai N."/>
            <person name="Sheng W."/>
            <person name="Hou X."/>
            <person name="Wei L."/>
        </authorList>
    </citation>
    <scope>NUCLEOTIDE SEQUENCE</scope>
    <source>
        <strain evidence="3">G02</strain>
        <tissue evidence="3">Leaf</tissue>
    </source>
</reference>
<evidence type="ECO:0000259" key="1">
    <source>
        <dbReference type="Pfam" id="PF00078"/>
    </source>
</evidence>
<dbReference type="PANTHER" id="PTHR33064:SF37">
    <property type="entry name" value="RIBONUCLEASE H"/>
    <property type="match status" value="1"/>
</dbReference>
<reference evidence="3" key="2">
    <citation type="journal article" date="2024" name="Plant">
        <title>Genomic evolution and insights into agronomic trait innovations of Sesamum species.</title>
        <authorList>
            <person name="Miao H."/>
            <person name="Wang L."/>
            <person name="Qu L."/>
            <person name="Liu H."/>
            <person name="Sun Y."/>
            <person name="Le M."/>
            <person name="Wang Q."/>
            <person name="Wei S."/>
            <person name="Zheng Y."/>
            <person name="Lin W."/>
            <person name="Duan Y."/>
            <person name="Cao H."/>
            <person name="Xiong S."/>
            <person name="Wang X."/>
            <person name="Wei L."/>
            <person name="Li C."/>
            <person name="Ma Q."/>
            <person name="Ju M."/>
            <person name="Zhao R."/>
            <person name="Li G."/>
            <person name="Mu C."/>
            <person name="Tian Q."/>
            <person name="Mei H."/>
            <person name="Zhang T."/>
            <person name="Gao T."/>
            <person name="Zhang H."/>
        </authorList>
    </citation>
    <scope>NUCLEOTIDE SEQUENCE</scope>
    <source>
        <strain evidence="3">G02</strain>
    </source>
</reference>
<protein>
    <submittedName>
        <fullName evidence="3">Retrovirus-related Pol polyprotein from transposon.6</fullName>
    </submittedName>
</protein>
<evidence type="ECO:0000313" key="3">
    <source>
        <dbReference type="EMBL" id="KAL0360909.1"/>
    </source>
</evidence>
<dbReference type="Pfam" id="PF00078">
    <property type="entry name" value="RVT_1"/>
    <property type="match status" value="1"/>
</dbReference>
<dbReference type="InterPro" id="IPR051320">
    <property type="entry name" value="Viral_Replic_Matur_Polypro"/>
</dbReference>
<dbReference type="InterPro" id="IPR041577">
    <property type="entry name" value="RT_RNaseH_2"/>
</dbReference>